<reference evidence="2 3" key="1">
    <citation type="submission" date="2019-01" db="EMBL/GenBank/DDBJ databases">
        <title>Genomic insights into a novel species Rhodoferax sp.</title>
        <authorList>
            <person name="Jin L."/>
        </authorList>
    </citation>
    <scope>NUCLEOTIDE SEQUENCE [LARGE SCALE GENOMIC DNA]</scope>
    <source>
        <strain evidence="2 3">CHu59-6-5</strain>
    </source>
</reference>
<organism evidence="2 3">
    <name type="scientific">Rhodoferax sediminis</name>
    <dbReference type="NCBI Taxonomy" id="2509614"/>
    <lineage>
        <taxon>Bacteria</taxon>
        <taxon>Pseudomonadati</taxon>
        <taxon>Pseudomonadota</taxon>
        <taxon>Betaproteobacteria</taxon>
        <taxon>Burkholderiales</taxon>
        <taxon>Comamonadaceae</taxon>
        <taxon>Rhodoferax</taxon>
    </lineage>
</organism>
<dbReference type="KEGG" id="rhf:EUB48_09950"/>
<name>A0A515DAU8_9BURK</name>
<dbReference type="AlphaFoldDB" id="A0A515DAU8"/>
<evidence type="ECO:0000313" key="3">
    <source>
        <dbReference type="Proteomes" id="UP000316798"/>
    </source>
</evidence>
<protein>
    <submittedName>
        <fullName evidence="2">DUF2239 family protein</fullName>
    </submittedName>
</protein>
<accession>A0A515DAU8</accession>
<dbReference type="OrthoDB" id="282960at2"/>
<dbReference type="InterPro" id="IPR018715">
    <property type="entry name" value="DUF2239"/>
</dbReference>
<feature type="region of interest" description="Disordered" evidence="1">
    <location>
        <begin position="69"/>
        <end position="92"/>
    </location>
</feature>
<keyword evidence="3" id="KW-1185">Reference proteome</keyword>
<dbReference type="RefSeq" id="WP_142818729.1">
    <property type="nucleotide sequence ID" value="NZ_CP035503.1"/>
</dbReference>
<dbReference type="Proteomes" id="UP000316798">
    <property type="component" value="Chromosome"/>
</dbReference>
<sequence length="213" mass="22964">MDEPTPAHCTAFEGSRRIASGELKAVAVAVKKIIDRGVTEPVLVFDDKTSAIVELDLRGTPADVAQRLEQKPHHGGQNPPCSAMAEGRRGPGRPRLGVVAREVTLLPRHWDWLASQPGGASVALRKLVEEARCANAGKDRVRQAQEAAYRFMSAIAGHQSGFEEATRALFAGNAARFDELVQAWPVDVRLHATKLATAAFEPQPQPHLEGGAE</sequence>
<proteinExistence type="predicted"/>
<dbReference type="EMBL" id="CP035503">
    <property type="protein sequence ID" value="QDL37552.1"/>
    <property type="molecule type" value="Genomic_DNA"/>
</dbReference>
<evidence type="ECO:0000256" key="1">
    <source>
        <dbReference type="SAM" id="MobiDB-lite"/>
    </source>
</evidence>
<dbReference type="Pfam" id="PF09998">
    <property type="entry name" value="DUF2239"/>
    <property type="match status" value="1"/>
</dbReference>
<gene>
    <name evidence="2" type="ORF">EUB48_09950</name>
</gene>
<evidence type="ECO:0000313" key="2">
    <source>
        <dbReference type="EMBL" id="QDL37552.1"/>
    </source>
</evidence>